<dbReference type="AlphaFoldDB" id="A0A9W8GCQ1"/>
<dbReference type="GO" id="GO:0141101">
    <property type="term" value="F:tRNA(Ser) (uridine(44)-2'-O-)-methyltransferase activity"/>
    <property type="evidence" value="ECO:0007669"/>
    <property type="project" value="UniProtKB-EC"/>
</dbReference>
<sequence length="505" mass="57747">MAGNNPEKNNPKKAENEQQQLGAEATDTRVEALRVAEFAKFQPTYYLDEVNEVQLAGYSWRILAVADIDNSEASHFLSVMQKWTQEAETIIPPIDHTEIVNIEDKNTTEATAYSDSTGEKITHVRRRLIPKRKSKDRSMIEDVIVSKWDNDVYARFIPRIDNADEIPFFYPKAHEYAFGYIEIDTDSHDISSQQLIIVIRELSIGSATATAKQKLVWRDLIKRLYKWTVTERFGYQKRVLHDVVVDYKQYTGKYQMLKSKYAEHWVANWPERTDPKKFVYEDIAIASWIICVWEKDCASYSSLIKPTFVDVGCGNGLLVYILNMEGFSGYGIDQCSRKVWRSFGNKIDLRAETIAPYDFSTDASWIIGNHADELVPWIPIISARTPGKHPNFIIIPCCPHDLSGKKIAFPLSAGESKYHAYVQYISDLALKCGYKTEKEFLRIPSTKNVAIIGRPQSNNSETDDAVRDAANMLARKGKGEFVARVPDSVKNEIRLIKAQRRKYNS</sequence>
<evidence type="ECO:0000256" key="4">
    <source>
        <dbReference type="ARBA" id="ARBA00017788"/>
    </source>
</evidence>
<keyword evidence="8 11" id="KW-0949">S-adenosyl-L-methionine</keyword>
<protein>
    <recommendedName>
        <fullName evidence="4 11">tRNA (uracil-O(2)-)-methyltransferase</fullName>
        <ecNumber evidence="3 11">2.1.1.211</ecNumber>
    </recommendedName>
</protein>
<feature type="region of interest" description="Disordered" evidence="12">
    <location>
        <begin position="1"/>
        <end position="23"/>
    </location>
</feature>
<organism evidence="13 14">
    <name type="scientific">Coemansia spiralis</name>
    <dbReference type="NCBI Taxonomy" id="417178"/>
    <lineage>
        <taxon>Eukaryota</taxon>
        <taxon>Fungi</taxon>
        <taxon>Fungi incertae sedis</taxon>
        <taxon>Zoopagomycota</taxon>
        <taxon>Kickxellomycotina</taxon>
        <taxon>Kickxellomycetes</taxon>
        <taxon>Kickxellales</taxon>
        <taxon>Kickxellaceae</taxon>
        <taxon>Coemansia</taxon>
    </lineage>
</organism>
<dbReference type="EMBL" id="JANBTW010000001">
    <property type="protein sequence ID" value="KAJ2681201.1"/>
    <property type="molecule type" value="Genomic_DNA"/>
</dbReference>
<evidence type="ECO:0000256" key="11">
    <source>
        <dbReference type="RuleBase" id="RU368004"/>
    </source>
</evidence>
<keyword evidence="6 11" id="KW-0489">Methyltransferase</keyword>
<dbReference type="Proteomes" id="UP001151518">
    <property type="component" value="Unassembled WGS sequence"/>
</dbReference>
<evidence type="ECO:0000256" key="9">
    <source>
        <dbReference type="ARBA" id="ARBA00022694"/>
    </source>
</evidence>
<evidence type="ECO:0000256" key="1">
    <source>
        <dbReference type="ARBA" id="ARBA00004496"/>
    </source>
</evidence>
<comment type="caution">
    <text evidence="13">The sequence shown here is derived from an EMBL/GenBank/DDBJ whole genome shotgun (WGS) entry which is preliminary data.</text>
</comment>
<dbReference type="InterPro" id="IPR011671">
    <property type="entry name" value="tRNA_uracil_MeTrfase"/>
</dbReference>
<accession>A0A9W8GCQ1</accession>
<evidence type="ECO:0000313" key="13">
    <source>
        <dbReference type="EMBL" id="KAJ2681201.1"/>
    </source>
</evidence>
<keyword evidence="5 11" id="KW-0963">Cytoplasm</keyword>
<dbReference type="OrthoDB" id="10047021at2759"/>
<evidence type="ECO:0000256" key="5">
    <source>
        <dbReference type="ARBA" id="ARBA00022490"/>
    </source>
</evidence>
<evidence type="ECO:0000256" key="6">
    <source>
        <dbReference type="ARBA" id="ARBA00022603"/>
    </source>
</evidence>
<evidence type="ECO:0000256" key="7">
    <source>
        <dbReference type="ARBA" id="ARBA00022679"/>
    </source>
</evidence>
<dbReference type="GO" id="GO:0030488">
    <property type="term" value="P:tRNA methylation"/>
    <property type="evidence" value="ECO:0007669"/>
    <property type="project" value="UniProtKB-UniRule"/>
</dbReference>
<dbReference type="PANTHER" id="PTHR21210:SF0">
    <property type="entry name" value="TRNA (URACIL-O(2)-)-METHYLTRANSFERASE-RELATED"/>
    <property type="match status" value="1"/>
</dbReference>
<dbReference type="PANTHER" id="PTHR21210">
    <property type="entry name" value="TRNA (URACIL-O(2)-)-METHYLTRANSFERASE-RELATED"/>
    <property type="match status" value="1"/>
</dbReference>
<evidence type="ECO:0000256" key="10">
    <source>
        <dbReference type="ARBA" id="ARBA00047957"/>
    </source>
</evidence>
<keyword evidence="7 11" id="KW-0808">Transferase</keyword>
<name>A0A9W8GCQ1_9FUNG</name>
<evidence type="ECO:0000256" key="2">
    <source>
        <dbReference type="ARBA" id="ARBA00009056"/>
    </source>
</evidence>
<evidence type="ECO:0000256" key="8">
    <source>
        <dbReference type="ARBA" id="ARBA00022691"/>
    </source>
</evidence>
<proteinExistence type="inferred from homology"/>
<keyword evidence="9 11" id="KW-0819">tRNA processing</keyword>
<comment type="catalytic activity">
    <reaction evidence="10 11">
        <text>uridine(44) in tRNA(Ser) + S-adenosyl-L-methionine = 2'-O-methyluridine(44) in tRNA(Ser) + S-adenosyl-L-homocysteine + H(+)</text>
        <dbReference type="Rhea" id="RHEA:43100"/>
        <dbReference type="Rhea" id="RHEA-COMP:10339"/>
        <dbReference type="Rhea" id="RHEA-COMP:10340"/>
        <dbReference type="ChEBI" id="CHEBI:15378"/>
        <dbReference type="ChEBI" id="CHEBI:57856"/>
        <dbReference type="ChEBI" id="CHEBI:59789"/>
        <dbReference type="ChEBI" id="CHEBI:65315"/>
        <dbReference type="ChEBI" id="CHEBI:74478"/>
        <dbReference type="EC" id="2.1.1.211"/>
    </reaction>
</comment>
<dbReference type="GO" id="GO:0005737">
    <property type="term" value="C:cytoplasm"/>
    <property type="evidence" value="ECO:0007669"/>
    <property type="project" value="UniProtKB-SubCell"/>
</dbReference>
<comment type="function">
    <text evidence="11">Adenosyl-L-methionine (AdoMet)-dependent tRNA (uracil-O(2)-)-methyltransferase.</text>
</comment>
<evidence type="ECO:0000256" key="3">
    <source>
        <dbReference type="ARBA" id="ARBA00012795"/>
    </source>
</evidence>
<reference evidence="13" key="1">
    <citation type="submission" date="2022-07" db="EMBL/GenBank/DDBJ databases">
        <title>Phylogenomic reconstructions and comparative analyses of Kickxellomycotina fungi.</title>
        <authorList>
            <person name="Reynolds N.K."/>
            <person name="Stajich J.E."/>
            <person name="Barry K."/>
            <person name="Grigoriev I.V."/>
            <person name="Crous P."/>
            <person name="Smith M.E."/>
        </authorList>
    </citation>
    <scope>NUCLEOTIDE SEQUENCE</scope>
    <source>
        <strain evidence="13">NRRL 3115</strain>
    </source>
</reference>
<dbReference type="EC" id="2.1.1.211" evidence="3 11"/>
<dbReference type="Pfam" id="PF07757">
    <property type="entry name" value="AdoMet_MTase"/>
    <property type="match status" value="1"/>
</dbReference>
<evidence type="ECO:0000256" key="12">
    <source>
        <dbReference type="SAM" id="MobiDB-lite"/>
    </source>
</evidence>
<comment type="similarity">
    <text evidence="2 11">Belongs to the TRM44 family.</text>
</comment>
<evidence type="ECO:0000313" key="14">
    <source>
        <dbReference type="Proteomes" id="UP001151518"/>
    </source>
</evidence>
<gene>
    <name evidence="13" type="primary">TRM44</name>
    <name evidence="13" type="ORF">GGI25_000156</name>
</gene>
<comment type="subcellular location">
    <subcellularLocation>
        <location evidence="1 11">Cytoplasm</location>
    </subcellularLocation>
</comment>